<evidence type="ECO:0000313" key="7">
    <source>
        <dbReference type="Proteomes" id="UP000051952"/>
    </source>
</evidence>
<dbReference type="GO" id="GO:0016020">
    <property type="term" value="C:membrane"/>
    <property type="evidence" value="ECO:0007669"/>
    <property type="project" value="UniProtKB-SubCell"/>
</dbReference>
<feature type="transmembrane region" description="Helical" evidence="5">
    <location>
        <begin position="255"/>
        <end position="275"/>
    </location>
</feature>
<proteinExistence type="predicted"/>
<feature type="transmembrane region" description="Helical" evidence="5">
    <location>
        <begin position="17"/>
        <end position="38"/>
    </location>
</feature>
<dbReference type="PANTHER" id="PTHR23423">
    <property type="entry name" value="ORGANIC SOLUTE TRANSPORTER-RELATED"/>
    <property type="match status" value="1"/>
</dbReference>
<evidence type="ECO:0000256" key="4">
    <source>
        <dbReference type="ARBA" id="ARBA00023136"/>
    </source>
</evidence>
<dbReference type="OrthoDB" id="5348404at2759"/>
<organism evidence="6 7">
    <name type="scientific">Bodo saltans</name>
    <name type="common">Flagellated protozoan</name>
    <dbReference type="NCBI Taxonomy" id="75058"/>
    <lineage>
        <taxon>Eukaryota</taxon>
        <taxon>Discoba</taxon>
        <taxon>Euglenozoa</taxon>
        <taxon>Kinetoplastea</taxon>
        <taxon>Metakinetoplastina</taxon>
        <taxon>Eubodonida</taxon>
        <taxon>Bodonidae</taxon>
        <taxon>Bodo</taxon>
    </lineage>
</organism>
<dbReference type="Proteomes" id="UP000051952">
    <property type="component" value="Unassembled WGS sequence"/>
</dbReference>
<evidence type="ECO:0000313" key="6">
    <source>
        <dbReference type="EMBL" id="CUE73108.1"/>
    </source>
</evidence>
<feature type="transmembrane region" description="Helical" evidence="5">
    <location>
        <begin position="217"/>
        <end position="234"/>
    </location>
</feature>
<protein>
    <submittedName>
        <fullName evidence="6">Solute transporter, putative</fullName>
    </submittedName>
</protein>
<evidence type="ECO:0000256" key="3">
    <source>
        <dbReference type="ARBA" id="ARBA00022989"/>
    </source>
</evidence>
<keyword evidence="3 5" id="KW-1133">Transmembrane helix</keyword>
<dbReference type="InterPro" id="IPR005178">
    <property type="entry name" value="Ostalpha/TMEM184C"/>
</dbReference>
<evidence type="ECO:0000256" key="1">
    <source>
        <dbReference type="ARBA" id="ARBA00004141"/>
    </source>
</evidence>
<dbReference type="Pfam" id="PF03619">
    <property type="entry name" value="Solute_trans_a"/>
    <property type="match status" value="1"/>
</dbReference>
<feature type="transmembrane region" description="Helical" evidence="5">
    <location>
        <begin position="177"/>
        <end position="197"/>
    </location>
</feature>
<dbReference type="SMART" id="SM01417">
    <property type="entry name" value="Solute_trans_a"/>
    <property type="match status" value="1"/>
</dbReference>
<keyword evidence="4 5" id="KW-0472">Membrane</keyword>
<dbReference type="VEuPathDB" id="TriTrypDB:BSAL_54820"/>
<keyword evidence="2 5" id="KW-0812">Transmembrane</keyword>
<gene>
    <name evidence="6" type="ORF">BSAL_54820</name>
</gene>
<feature type="transmembrane region" description="Helical" evidence="5">
    <location>
        <begin position="122"/>
        <end position="141"/>
    </location>
</feature>
<evidence type="ECO:0000256" key="5">
    <source>
        <dbReference type="SAM" id="Phobius"/>
    </source>
</evidence>
<keyword evidence="7" id="KW-1185">Reference proteome</keyword>
<evidence type="ECO:0000256" key="2">
    <source>
        <dbReference type="ARBA" id="ARBA00022692"/>
    </source>
</evidence>
<dbReference type="EMBL" id="CYKH01000144">
    <property type="protein sequence ID" value="CUE73108.1"/>
    <property type="molecule type" value="Genomic_DNA"/>
</dbReference>
<sequence>MVGFNLFAIPRHERRRLYYWSGTICCIIAVLLLIFLLMHHTVKNQRTVPAFVGGYCAIFATVLSFFQILEHLTCFSDPECQTKIVRILFMVPLYAIISWLSILFPTAAEYLNLVRDAYESYAIYAFFSLMLALMGGVDTLYRSLMVEERPPIAHLVPLCWLEPVKVSPRFVQACRRCLFQFMVIKPLVSFIILILTAEGKMGDSLFDLTHGYFWTTLIYNVSITIAFSALVYFYRGTHEFLEGKNALAKFLCIKMVIFLSYWQGILIAIFSAANMLPKFDYWSEDSVAGGLQDLLICVEMLFVAFGHKYCFSSDEFAIDPPALPTSVSMGGSSSQLGVYQAATDDDVSSTGSTHRLVPPIRMSVTRLEFMCDFVLLETWLDFL</sequence>
<comment type="subcellular location">
    <subcellularLocation>
        <location evidence="1">Membrane</location>
        <topology evidence="1">Multi-pass membrane protein</topology>
    </subcellularLocation>
</comment>
<dbReference type="OMA" id="IIKPIMA"/>
<dbReference type="AlphaFoldDB" id="A0A0S4IIT6"/>
<accession>A0A0S4IIT6</accession>
<name>A0A0S4IIT6_BODSA</name>
<feature type="transmembrane region" description="Helical" evidence="5">
    <location>
        <begin position="84"/>
        <end position="102"/>
    </location>
</feature>
<feature type="transmembrane region" description="Helical" evidence="5">
    <location>
        <begin position="50"/>
        <end position="72"/>
    </location>
</feature>
<reference evidence="7" key="1">
    <citation type="submission" date="2015-09" db="EMBL/GenBank/DDBJ databases">
        <authorList>
            <consortium name="Pathogen Informatics"/>
        </authorList>
    </citation>
    <scope>NUCLEOTIDE SEQUENCE [LARGE SCALE GENOMIC DNA]</scope>
    <source>
        <strain evidence="7">Lake Konstanz</strain>
    </source>
</reference>